<evidence type="ECO:0000313" key="2">
    <source>
        <dbReference type="EMBL" id="XAU15960.1"/>
    </source>
</evidence>
<reference evidence="2 3" key="1">
    <citation type="submission" date="2024-03" db="EMBL/GenBank/DDBJ databases">
        <title>Sulfurimonas sp. HSL3-1.</title>
        <authorList>
            <person name="Wang S."/>
        </authorList>
    </citation>
    <scope>NUCLEOTIDE SEQUENCE [LARGE SCALE GENOMIC DNA]</scope>
    <source>
        <strain evidence="2 3">HSL3-1</strain>
    </source>
</reference>
<accession>A0ABZ3HBQ2</accession>
<dbReference type="InterPro" id="IPR036691">
    <property type="entry name" value="Endo/exonu/phosph_ase_sf"/>
</dbReference>
<feature type="domain" description="Endonuclease/exonuclease/phosphatase" evidence="1">
    <location>
        <begin position="20"/>
        <end position="229"/>
    </location>
</feature>
<keyword evidence="3" id="KW-1185">Reference proteome</keyword>
<dbReference type="SUPFAM" id="SSF56219">
    <property type="entry name" value="DNase I-like"/>
    <property type="match status" value="1"/>
</dbReference>
<dbReference type="EMBL" id="CP147920">
    <property type="protein sequence ID" value="XAU15960.1"/>
    <property type="molecule type" value="Genomic_DNA"/>
</dbReference>
<organism evidence="2 3">
    <name type="scientific">Sulfurimonas diazotrophicus</name>
    <dbReference type="NCBI Taxonomy" id="3131939"/>
    <lineage>
        <taxon>Bacteria</taxon>
        <taxon>Pseudomonadati</taxon>
        <taxon>Campylobacterota</taxon>
        <taxon>Epsilonproteobacteria</taxon>
        <taxon>Campylobacterales</taxon>
        <taxon>Sulfurimonadaceae</taxon>
        <taxon>Sulfurimonas</taxon>
    </lineage>
</organism>
<keyword evidence="2" id="KW-0540">Nuclease</keyword>
<dbReference type="Gene3D" id="3.60.10.10">
    <property type="entry name" value="Endonuclease/exonuclease/phosphatase"/>
    <property type="match status" value="1"/>
</dbReference>
<dbReference type="GO" id="GO:0004519">
    <property type="term" value="F:endonuclease activity"/>
    <property type="evidence" value="ECO:0007669"/>
    <property type="project" value="UniProtKB-KW"/>
</dbReference>
<dbReference type="RefSeq" id="WP_345973336.1">
    <property type="nucleotide sequence ID" value="NZ_CP147920.1"/>
</dbReference>
<evidence type="ECO:0000259" key="1">
    <source>
        <dbReference type="Pfam" id="PF03372"/>
    </source>
</evidence>
<dbReference type="InterPro" id="IPR005135">
    <property type="entry name" value="Endo/exonuclease/phosphatase"/>
</dbReference>
<dbReference type="Pfam" id="PF03372">
    <property type="entry name" value="Exo_endo_phos"/>
    <property type="match status" value="1"/>
</dbReference>
<keyword evidence="2" id="KW-0255">Endonuclease</keyword>
<gene>
    <name evidence="2" type="ORF">WCY31_04460</name>
</gene>
<evidence type="ECO:0000313" key="3">
    <source>
        <dbReference type="Proteomes" id="UP001447842"/>
    </source>
</evidence>
<protein>
    <submittedName>
        <fullName evidence="2">Endonuclease/exonuclease/phosphatase family protein</fullName>
    </submittedName>
</protein>
<sequence length="238" mass="26943">MRHYRSDEAGIPLPDTFSLLTWNVHKEMGRPPFDKTLQSLLATGTPELILFQEAVLDTHTAEHFPGYNVSAAININLRHRQYGVLTAAKSPIHDTVSLKTNRREMHIATRKSLLITTHPFENGSELVAVNLHAINFVSAAVFIEEIDRLRIALQQRKGPMIVTGDFNTWSRKRMEYLEGFARSIDLLPATCANGHHIKQRFSKPLDHLYFRGLTLLTAEAVNTGRVSDHNPILATFKR</sequence>
<proteinExistence type="predicted"/>
<keyword evidence="2" id="KW-0378">Hydrolase</keyword>
<dbReference type="Proteomes" id="UP001447842">
    <property type="component" value="Chromosome"/>
</dbReference>
<dbReference type="NCBIfam" id="NF003842">
    <property type="entry name" value="PRK05421.1-4"/>
    <property type="match status" value="1"/>
</dbReference>
<name>A0ABZ3HBQ2_9BACT</name>